<reference evidence="3" key="1">
    <citation type="journal article" date="2019" name="Int. J. Syst. Evol. Microbiol.">
        <title>The Global Catalogue of Microorganisms (GCM) 10K type strain sequencing project: providing services to taxonomists for standard genome sequencing and annotation.</title>
        <authorList>
            <consortium name="The Broad Institute Genomics Platform"/>
            <consortium name="The Broad Institute Genome Sequencing Center for Infectious Disease"/>
            <person name="Wu L."/>
            <person name="Ma J."/>
        </authorList>
    </citation>
    <scope>NUCLEOTIDE SEQUENCE [LARGE SCALE GENOMIC DNA]</scope>
    <source>
        <strain evidence="3">JCM 9088</strain>
    </source>
</reference>
<dbReference type="InterPro" id="IPR039422">
    <property type="entry name" value="MarR/SlyA-like"/>
</dbReference>
<name>A0ABP6JUW0_9ACTN</name>
<gene>
    <name evidence="2" type="ORF">GCM10010446_32560</name>
</gene>
<dbReference type="Gene3D" id="1.10.10.10">
    <property type="entry name" value="Winged helix-like DNA-binding domain superfamily/Winged helix DNA-binding domain"/>
    <property type="match status" value="1"/>
</dbReference>
<dbReference type="Pfam" id="PF12802">
    <property type="entry name" value="MarR_2"/>
    <property type="match status" value="1"/>
</dbReference>
<accession>A0ABP6JUW0</accession>
<dbReference type="PANTHER" id="PTHR33164:SF103">
    <property type="entry name" value="REGULATORY PROTEIN MARR"/>
    <property type="match status" value="1"/>
</dbReference>
<feature type="domain" description="HTH marR-type" evidence="1">
    <location>
        <begin position="7"/>
        <end position="139"/>
    </location>
</feature>
<sequence>MALRQTAYGLVGVLPALNRALDRRADREFPFPKPPEVQMAMLSLVESRDGITVLEAAGILLMKPSNASTLVSQMVKAGLLRREQDALDKRVWHLHVTEETRVRLRDVEDLYCGYVVAGLNALDEDERAALAQALPALRSLARQVHPNIH</sequence>
<proteinExistence type="predicted"/>
<dbReference type="SMART" id="SM00347">
    <property type="entry name" value="HTH_MARR"/>
    <property type="match status" value="1"/>
</dbReference>
<comment type="caution">
    <text evidence="2">The sequence shown here is derived from an EMBL/GenBank/DDBJ whole genome shotgun (WGS) entry which is preliminary data.</text>
</comment>
<dbReference type="PROSITE" id="PS50995">
    <property type="entry name" value="HTH_MARR_2"/>
    <property type="match status" value="1"/>
</dbReference>
<protein>
    <submittedName>
        <fullName evidence="2">MarR family winged helix-turn-helix transcriptional regulator</fullName>
    </submittedName>
</protein>
<dbReference type="InterPro" id="IPR036388">
    <property type="entry name" value="WH-like_DNA-bd_sf"/>
</dbReference>
<organism evidence="2 3">
    <name type="scientific">Streptomyces enissocaesilis</name>
    <dbReference type="NCBI Taxonomy" id="332589"/>
    <lineage>
        <taxon>Bacteria</taxon>
        <taxon>Bacillati</taxon>
        <taxon>Actinomycetota</taxon>
        <taxon>Actinomycetes</taxon>
        <taxon>Kitasatosporales</taxon>
        <taxon>Streptomycetaceae</taxon>
        <taxon>Streptomyces</taxon>
        <taxon>Streptomyces rochei group</taxon>
    </lineage>
</organism>
<evidence type="ECO:0000259" key="1">
    <source>
        <dbReference type="PROSITE" id="PS50995"/>
    </source>
</evidence>
<dbReference type="Proteomes" id="UP001500403">
    <property type="component" value="Unassembled WGS sequence"/>
</dbReference>
<keyword evidence="3" id="KW-1185">Reference proteome</keyword>
<evidence type="ECO:0000313" key="2">
    <source>
        <dbReference type="EMBL" id="GAA2944756.1"/>
    </source>
</evidence>
<evidence type="ECO:0000313" key="3">
    <source>
        <dbReference type="Proteomes" id="UP001500403"/>
    </source>
</evidence>
<dbReference type="InterPro" id="IPR036390">
    <property type="entry name" value="WH_DNA-bd_sf"/>
</dbReference>
<dbReference type="SUPFAM" id="SSF46785">
    <property type="entry name" value="Winged helix' DNA-binding domain"/>
    <property type="match status" value="1"/>
</dbReference>
<dbReference type="EMBL" id="BAAAUD010000034">
    <property type="protein sequence ID" value="GAA2944756.1"/>
    <property type="molecule type" value="Genomic_DNA"/>
</dbReference>
<dbReference type="InterPro" id="IPR000835">
    <property type="entry name" value="HTH_MarR-typ"/>
</dbReference>
<dbReference type="PANTHER" id="PTHR33164">
    <property type="entry name" value="TRANSCRIPTIONAL REGULATOR, MARR FAMILY"/>
    <property type="match status" value="1"/>
</dbReference>